<sequence>VQYEGEGGGERAISEVSRLLNQAERWIREGDSENAAVKTRKATETILIDIFRQIKGHWPNPVKGTKLEGWLKSKDKGIGNHLDDITRANITQVYTITSYVIHAQEEFDLPESNRIKSALDTARDLQKWWLEEFHPGLENVPSESEPEPKPKPGAEMEGKHGISVLEEVKAISDYWHNNPWVSWEHIHWDELNKRVVEKRLKHKKDPSQDALLSSSPSSRRLERVLDAMPSEHVYDPLTNLMEKAVEMVQTDDGWATLSSVGGAMKQLNPGFKVTDHGFSRLATLFRSKEDRFMVSRRADTNHVRIRGENDPHPSWAYEDSDPKWLISDAIAYLEDEEGWVYLRKLGPKMKELSPNFKASDHGHQKFKHLIESYSPMFEFDIQGAMPGDTHFSRRVRVSPVRIVISSIFQNSDDEGWRRVESAEQTIDSNYNLPTFFEDHGFTDLLSMAESYPQYFELDSSRGRVRSLPPYWVALEEAVLSLKGEQGWVHLPAVRQFIEKTDPEFTPFRFGFSMWSQMFAANDKLFELNQAGVPNAGVVNNKTYVRMVPQVESIDYEGMTVKQLTGIAREGGLSRYSKLRKADLIELIRANESD</sequence>
<dbReference type="SMART" id="SM00959">
    <property type="entry name" value="Rho_N"/>
    <property type="match status" value="1"/>
</dbReference>
<reference evidence="3" key="1">
    <citation type="submission" date="2018-05" db="EMBL/GenBank/DDBJ databases">
        <authorList>
            <person name="Lanie J.A."/>
            <person name="Ng W.-L."/>
            <person name="Kazmierczak K.M."/>
            <person name="Andrzejewski T.M."/>
            <person name="Davidsen T.M."/>
            <person name="Wayne K.J."/>
            <person name="Tettelin H."/>
            <person name="Glass J.I."/>
            <person name="Rusch D."/>
            <person name="Podicherti R."/>
            <person name="Tsui H.-C.T."/>
            <person name="Winkler M.E."/>
        </authorList>
    </citation>
    <scope>NUCLEOTIDE SEQUENCE</scope>
</reference>
<dbReference type="PANTHER" id="PTHR35811">
    <property type="entry name" value="SLR1870 PROTEIN"/>
    <property type="match status" value="1"/>
</dbReference>
<dbReference type="PROSITE" id="PS51644">
    <property type="entry name" value="HTH_OST"/>
    <property type="match status" value="2"/>
</dbReference>
<feature type="compositionally biased region" description="Basic and acidic residues" evidence="1">
    <location>
        <begin position="146"/>
        <end position="158"/>
    </location>
</feature>
<evidence type="ECO:0000313" key="3">
    <source>
        <dbReference type="EMBL" id="SVA63914.1"/>
    </source>
</evidence>
<gene>
    <name evidence="3" type="ORF">METZ01_LOCUS116768</name>
</gene>
<feature type="region of interest" description="Disordered" evidence="1">
    <location>
        <begin position="137"/>
        <end position="158"/>
    </location>
</feature>
<dbReference type="EMBL" id="UINC01015119">
    <property type="protein sequence ID" value="SVA63914.1"/>
    <property type="molecule type" value="Genomic_DNA"/>
</dbReference>
<dbReference type="InterPro" id="IPR041966">
    <property type="entry name" value="LOTUS-like"/>
</dbReference>
<accession>A0A381XGL4</accession>
<dbReference type="CDD" id="cd10146">
    <property type="entry name" value="LabA_like_C"/>
    <property type="match status" value="3"/>
</dbReference>
<dbReference type="InterPro" id="IPR011112">
    <property type="entry name" value="Rho-like_N"/>
</dbReference>
<name>A0A381XGL4_9ZZZZ</name>
<feature type="domain" description="HTH OST-type" evidence="2">
    <location>
        <begin position="318"/>
        <end position="395"/>
    </location>
</feature>
<feature type="domain" description="HTH OST-type" evidence="2">
    <location>
        <begin position="233"/>
        <end position="309"/>
    </location>
</feature>
<evidence type="ECO:0000259" key="2">
    <source>
        <dbReference type="PROSITE" id="PS51644"/>
    </source>
</evidence>
<proteinExistence type="predicted"/>
<dbReference type="Pfam" id="PF07498">
    <property type="entry name" value="Rho_N"/>
    <property type="match status" value="1"/>
</dbReference>
<feature type="non-terminal residue" evidence="3">
    <location>
        <position position="1"/>
    </location>
</feature>
<evidence type="ECO:0000256" key="1">
    <source>
        <dbReference type="SAM" id="MobiDB-lite"/>
    </source>
</evidence>
<organism evidence="3">
    <name type="scientific">marine metagenome</name>
    <dbReference type="NCBI Taxonomy" id="408172"/>
    <lineage>
        <taxon>unclassified sequences</taxon>
        <taxon>metagenomes</taxon>
        <taxon>ecological metagenomes</taxon>
    </lineage>
</organism>
<dbReference type="AlphaFoldDB" id="A0A381XGL4"/>
<dbReference type="InterPro" id="IPR025605">
    <property type="entry name" value="OST-HTH/LOTUS_dom"/>
</dbReference>
<protein>
    <recommendedName>
        <fullName evidence="2">HTH OST-type domain-containing protein</fullName>
    </recommendedName>
</protein>
<dbReference type="GO" id="GO:0006353">
    <property type="term" value="P:DNA-templated transcription termination"/>
    <property type="evidence" value="ECO:0007669"/>
    <property type="project" value="InterPro"/>
</dbReference>
<dbReference type="PANTHER" id="PTHR35811:SF1">
    <property type="entry name" value="HTH OST-TYPE DOMAIN-CONTAINING PROTEIN"/>
    <property type="match status" value="1"/>
</dbReference>
<dbReference type="Pfam" id="PF12872">
    <property type="entry name" value="OST-HTH"/>
    <property type="match status" value="4"/>
</dbReference>
<dbReference type="Gene3D" id="3.30.420.610">
    <property type="entry name" value="LOTUS domain-like"/>
    <property type="match status" value="3"/>
</dbReference>